<gene>
    <name evidence="1" type="ORF">EV657_10815</name>
</gene>
<dbReference type="EMBL" id="SOEB01000008">
    <property type="protein sequence ID" value="TDX29596.1"/>
    <property type="molecule type" value="Genomic_DNA"/>
</dbReference>
<accession>A0A4R8G3D6</accession>
<dbReference type="RefSeq" id="WP_113670726.1">
    <property type="nucleotide sequence ID" value="NZ_SOEB01000008.1"/>
</dbReference>
<dbReference type="Proteomes" id="UP000295484">
    <property type="component" value="Unassembled WGS sequence"/>
</dbReference>
<sequence>MNVQGHNAFAQSIANYTRASGTAGVRSSDFAKAAEEASGPAAASPADAPRGPDAIADIFARYDMANISPREIDAMARDLRDAGFEDHDFLLHLEIHGETFQSHLVDCLREAGMDVRDPDFTQPMDMFSTTRAQISYSRLAGQPTAWLESFLAKLETYQSPVHADAARGAVAQSMVLGQAS</sequence>
<reference evidence="1 2" key="1">
    <citation type="submission" date="2019-03" db="EMBL/GenBank/DDBJ databases">
        <title>Genomic Encyclopedia of Type Strains, Phase IV (KMG-IV): sequencing the most valuable type-strain genomes for metagenomic binning, comparative biology and taxonomic classification.</title>
        <authorList>
            <person name="Goeker M."/>
        </authorList>
    </citation>
    <scope>NUCLEOTIDE SEQUENCE [LARGE SCALE GENOMIC DNA]</scope>
    <source>
        <strain evidence="1 2">JA181</strain>
    </source>
</reference>
<protein>
    <submittedName>
        <fullName evidence="1">Uncharacterized protein</fullName>
    </submittedName>
</protein>
<evidence type="ECO:0000313" key="1">
    <source>
        <dbReference type="EMBL" id="TDX29596.1"/>
    </source>
</evidence>
<evidence type="ECO:0000313" key="2">
    <source>
        <dbReference type="Proteomes" id="UP000295484"/>
    </source>
</evidence>
<comment type="caution">
    <text evidence="1">The sequence shown here is derived from an EMBL/GenBank/DDBJ whole genome shotgun (WGS) entry which is preliminary data.</text>
</comment>
<organism evidence="1 2">
    <name type="scientific">Rhodovulum visakhapatnamense</name>
    <dbReference type="NCBI Taxonomy" id="364297"/>
    <lineage>
        <taxon>Bacteria</taxon>
        <taxon>Pseudomonadati</taxon>
        <taxon>Pseudomonadota</taxon>
        <taxon>Alphaproteobacteria</taxon>
        <taxon>Rhodobacterales</taxon>
        <taxon>Paracoccaceae</taxon>
        <taxon>Rhodovulum</taxon>
    </lineage>
</organism>
<proteinExistence type="predicted"/>
<name>A0A4R8G3D6_9RHOB</name>
<dbReference type="AlphaFoldDB" id="A0A4R8G3D6"/>